<comment type="catalytic activity">
    <reaction evidence="17">
        <text>cytidine(6666) in apoB mRNA + H2O + H(+) = uridine(6666) in apoB mRNA + NH4(+)</text>
        <dbReference type="Rhea" id="RHEA:21772"/>
        <dbReference type="Rhea" id="RHEA-COMP:13888"/>
        <dbReference type="Rhea" id="RHEA-COMP:13889"/>
        <dbReference type="ChEBI" id="CHEBI:15377"/>
        <dbReference type="ChEBI" id="CHEBI:15378"/>
        <dbReference type="ChEBI" id="CHEBI:28938"/>
        <dbReference type="ChEBI" id="CHEBI:65315"/>
        <dbReference type="ChEBI" id="CHEBI:82748"/>
        <dbReference type="EC" id="3.5.4.36"/>
    </reaction>
    <physiologicalReaction direction="left-to-right" evidence="17">
        <dbReference type="Rhea" id="RHEA:21773"/>
    </physiologicalReaction>
</comment>
<keyword evidence="7" id="KW-0963">Cytoplasm</keyword>
<dbReference type="GO" id="GO:0016554">
    <property type="term" value="P:cytidine to uridine editing"/>
    <property type="evidence" value="ECO:0007669"/>
    <property type="project" value="TreeGrafter"/>
</dbReference>
<keyword evidence="20" id="KW-1185">Reference proteome</keyword>
<dbReference type="GO" id="GO:0005634">
    <property type="term" value="C:nucleus"/>
    <property type="evidence" value="ECO:0007669"/>
    <property type="project" value="UniProtKB-SubCell"/>
</dbReference>
<dbReference type="InterPro" id="IPR016193">
    <property type="entry name" value="Cytidine_deaminase-like"/>
</dbReference>
<keyword evidence="8" id="KW-0507">mRNA processing</keyword>
<evidence type="ECO:0000256" key="16">
    <source>
        <dbReference type="ARBA" id="ARBA00049034"/>
    </source>
</evidence>
<comment type="catalytic activity">
    <reaction evidence="16">
        <text>a cytidine in mRNA + H2O + H(+) = a uridine in mRNA + NH4(+)</text>
        <dbReference type="Rhea" id="RHEA:74355"/>
        <dbReference type="Rhea" id="RHEA-COMP:14658"/>
        <dbReference type="Rhea" id="RHEA-COMP:15145"/>
        <dbReference type="ChEBI" id="CHEBI:15377"/>
        <dbReference type="ChEBI" id="CHEBI:15378"/>
        <dbReference type="ChEBI" id="CHEBI:28938"/>
        <dbReference type="ChEBI" id="CHEBI:65315"/>
        <dbReference type="ChEBI" id="CHEBI:82748"/>
    </reaction>
    <physiologicalReaction direction="left-to-right" evidence="16">
        <dbReference type="Rhea" id="RHEA:74356"/>
    </physiologicalReaction>
</comment>
<dbReference type="GO" id="GO:0003723">
    <property type="term" value="F:RNA binding"/>
    <property type="evidence" value="ECO:0007669"/>
    <property type="project" value="TreeGrafter"/>
</dbReference>
<evidence type="ECO:0000256" key="15">
    <source>
        <dbReference type="ARBA" id="ARBA00046509"/>
    </source>
</evidence>
<dbReference type="PANTHER" id="PTHR13857">
    <property type="entry name" value="MRNA EDITING ENZYME"/>
    <property type="match status" value="1"/>
</dbReference>
<comment type="cofactor">
    <cofactor evidence="1">
        <name>Zn(2+)</name>
        <dbReference type="ChEBI" id="CHEBI:29105"/>
    </cofactor>
</comment>
<evidence type="ECO:0000256" key="1">
    <source>
        <dbReference type="ARBA" id="ARBA00001947"/>
    </source>
</evidence>
<dbReference type="InterPro" id="IPR050610">
    <property type="entry name" value="APOBEC_Cyt_Deaminase"/>
</dbReference>
<evidence type="ECO:0000256" key="10">
    <source>
        <dbReference type="ARBA" id="ARBA00022801"/>
    </source>
</evidence>
<dbReference type="CDD" id="cd01283">
    <property type="entry name" value="cytidine_deaminase"/>
    <property type="match status" value="1"/>
</dbReference>
<evidence type="ECO:0000256" key="9">
    <source>
        <dbReference type="ARBA" id="ARBA00022723"/>
    </source>
</evidence>
<sequence>MYISRRALRQQFDPRTYPREAYLLCKLQWGARGRNWIHWARNDEINDYHVERYFLEQIFEPRNYSFCDMTWYLSWSPCAGCCDIIQDFLEEQHNVHLDIHVARIYYAHVPRNRAGLRHYLASVSPDYKYCWDTFLQKEGYFDFTARSFQLEIERSHSTLEEIIAVNAGITVLLVLSFRWKIQPRDFQRNYSPTRKGGVVYLLYEIRWKRGSIWRNWCSNNPEQHAEINFLENHFNHRPQTPCSITWFLSTSPCGNCSERILEFLRSHPNVTLKIYAAKLFRHHNPHNRQGLHSLIMNGVASMLFVIRVAQATTMINFSPWKFIFRHIATL</sequence>
<dbReference type="InterPro" id="IPR041547">
    <property type="entry name" value="APOBEC1"/>
</dbReference>
<dbReference type="Pfam" id="PF18750">
    <property type="entry name" value="SNAD4"/>
    <property type="match status" value="1"/>
</dbReference>
<evidence type="ECO:0000256" key="3">
    <source>
        <dbReference type="ARBA" id="ARBA00004496"/>
    </source>
</evidence>
<dbReference type="SUPFAM" id="SSF53927">
    <property type="entry name" value="Cytidine deaminase-like"/>
    <property type="match status" value="2"/>
</dbReference>
<evidence type="ECO:0000256" key="5">
    <source>
        <dbReference type="ARBA" id="ARBA00012742"/>
    </source>
</evidence>
<comment type="subunit">
    <text evidence="15">Homodimer. Interacts with A1CF; form an mRNA editing complex. Interacts with RBM47; form an mRNA editing complex. Found in a complex with CELF2/CUGBP2 and A1CF. Interacts with HNRPAB. Interacts with SYNCRIP.</text>
</comment>
<dbReference type="Proteomes" id="UP000694563">
    <property type="component" value="Chromosome 2"/>
</dbReference>
<evidence type="ECO:0000256" key="6">
    <source>
        <dbReference type="ARBA" id="ARBA00014786"/>
    </source>
</evidence>
<evidence type="ECO:0000256" key="17">
    <source>
        <dbReference type="ARBA" id="ARBA00049310"/>
    </source>
</evidence>
<evidence type="ECO:0000256" key="14">
    <source>
        <dbReference type="ARBA" id="ARBA00045552"/>
    </source>
</evidence>
<evidence type="ECO:0000256" key="2">
    <source>
        <dbReference type="ARBA" id="ARBA00004123"/>
    </source>
</evidence>
<dbReference type="Ensembl" id="ENSCUST00005002564.1">
    <property type="protein sequence ID" value="ENSCUSP00005002437.1"/>
    <property type="gene ID" value="ENSCUSG00005001661.1"/>
</dbReference>
<keyword evidence="10" id="KW-0378">Hydrolase</keyword>
<evidence type="ECO:0000256" key="7">
    <source>
        <dbReference type="ARBA" id="ARBA00022490"/>
    </source>
</evidence>
<evidence type="ECO:0000256" key="4">
    <source>
        <dbReference type="ARBA" id="ARBA00006576"/>
    </source>
</evidence>
<accession>A0A8C3TPY7</accession>
<keyword evidence="12" id="KW-0539">Nucleus</keyword>
<dbReference type="GO" id="GO:0005737">
    <property type="term" value="C:cytoplasm"/>
    <property type="evidence" value="ECO:0007669"/>
    <property type="project" value="UniProtKB-SubCell"/>
</dbReference>
<dbReference type="InterPro" id="IPR016192">
    <property type="entry name" value="APOBEC/CMP_deaminase_Zn-bd"/>
</dbReference>
<evidence type="ECO:0000259" key="18">
    <source>
        <dbReference type="PROSITE" id="PS51747"/>
    </source>
</evidence>
<keyword evidence="9" id="KW-0479">Metal-binding</keyword>
<dbReference type="GO" id="GO:0008270">
    <property type="term" value="F:zinc ion binding"/>
    <property type="evidence" value="ECO:0007669"/>
    <property type="project" value="InterPro"/>
</dbReference>
<dbReference type="PROSITE" id="PS00903">
    <property type="entry name" value="CYT_DCMP_DEAMINASES_1"/>
    <property type="match status" value="2"/>
</dbReference>
<evidence type="ECO:0000313" key="19">
    <source>
        <dbReference type="Ensembl" id="ENSCUSP00005002437.1"/>
    </source>
</evidence>
<dbReference type="EC" id="3.5.4.36" evidence="5"/>
<organism evidence="19 20">
    <name type="scientific">Catharus ustulatus</name>
    <name type="common">Russet-backed thrush</name>
    <name type="synonym">Hylocichla ustulatus</name>
    <dbReference type="NCBI Taxonomy" id="91951"/>
    <lineage>
        <taxon>Eukaryota</taxon>
        <taxon>Metazoa</taxon>
        <taxon>Chordata</taxon>
        <taxon>Craniata</taxon>
        <taxon>Vertebrata</taxon>
        <taxon>Euteleostomi</taxon>
        <taxon>Archelosauria</taxon>
        <taxon>Archosauria</taxon>
        <taxon>Dinosauria</taxon>
        <taxon>Saurischia</taxon>
        <taxon>Theropoda</taxon>
        <taxon>Coelurosauria</taxon>
        <taxon>Aves</taxon>
        <taxon>Neognathae</taxon>
        <taxon>Neoaves</taxon>
        <taxon>Telluraves</taxon>
        <taxon>Australaves</taxon>
        <taxon>Passeriformes</taxon>
        <taxon>Turdidae</taxon>
        <taxon>Catharus</taxon>
    </lineage>
</organism>
<feature type="domain" description="CMP/dCMP-type deaminase" evidence="18">
    <location>
        <begin position="173"/>
        <end position="294"/>
    </location>
</feature>
<keyword evidence="11" id="KW-0862">Zinc</keyword>
<comment type="subcellular location">
    <subcellularLocation>
        <location evidence="3">Cytoplasm</location>
    </subcellularLocation>
    <subcellularLocation>
        <location evidence="2">Nucleus</location>
    </subcellularLocation>
</comment>
<dbReference type="Pfam" id="PF18774">
    <property type="entry name" value="APOBEC4_like"/>
    <property type="match status" value="1"/>
</dbReference>
<dbReference type="Gene3D" id="3.40.140.10">
    <property type="entry name" value="Cytidine Deaminase, domain 2"/>
    <property type="match status" value="2"/>
</dbReference>
<reference evidence="19" key="3">
    <citation type="submission" date="2025-09" db="UniProtKB">
        <authorList>
            <consortium name="Ensembl"/>
        </authorList>
    </citation>
    <scope>IDENTIFICATION</scope>
</reference>
<dbReference type="GO" id="GO:0006397">
    <property type="term" value="P:mRNA processing"/>
    <property type="evidence" value="ECO:0007669"/>
    <property type="project" value="UniProtKB-KW"/>
</dbReference>
<feature type="domain" description="CMP/dCMP-type deaminase" evidence="18">
    <location>
        <begin position="1"/>
        <end position="119"/>
    </location>
</feature>
<reference evidence="19" key="1">
    <citation type="submission" date="2020-10" db="EMBL/GenBank/DDBJ databases">
        <title>Catharus ustulatus (Swainson's thrush) genome, bCatUst1, primary haplotype v2.</title>
        <authorList>
            <person name="Delmore K."/>
            <person name="Vafadar M."/>
            <person name="Formenti G."/>
            <person name="Chow W."/>
            <person name="Pelan S."/>
            <person name="Howe K."/>
            <person name="Rhie A."/>
            <person name="Mountcastle J."/>
            <person name="Haase B."/>
            <person name="Fedrigo O."/>
            <person name="Jarvis E.D."/>
        </authorList>
    </citation>
    <scope>NUCLEOTIDE SEQUENCE [LARGE SCALE GENOMIC DNA]</scope>
</reference>
<comment type="similarity">
    <text evidence="4">Belongs to the cytidine and deoxycytidylate deaminase family.</text>
</comment>
<dbReference type="PROSITE" id="PS51747">
    <property type="entry name" value="CYT_DCMP_DEAMINASES_2"/>
    <property type="match status" value="2"/>
</dbReference>
<name>A0A8C3TPY7_CATUS</name>
<dbReference type="AlphaFoldDB" id="A0A8C3TPY7"/>
<evidence type="ECO:0000256" key="13">
    <source>
        <dbReference type="ARBA" id="ARBA00031639"/>
    </source>
</evidence>
<proteinExistence type="inferred from homology"/>
<protein>
    <recommendedName>
        <fullName evidence="6">C-&gt;U-editing enzyme APOBEC-1</fullName>
        <ecNumber evidence="5">3.5.4.36</ecNumber>
    </recommendedName>
    <alternativeName>
        <fullName evidence="13">mRNA(cytosine(6666)) deaminase 1</fullName>
    </alternativeName>
</protein>
<dbReference type="InterPro" id="IPR002125">
    <property type="entry name" value="CMP_dCMP_dom"/>
</dbReference>
<dbReference type="GO" id="GO:0004126">
    <property type="term" value="F:cytidine deaminase activity"/>
    <property type="evidence" value="ECO:0007669"/>
    <property type="project" value="TreeGrafter"/>
</dbReference>
<evidence type="ECO:0000256" key="8">
    <source>
        <dbReference type="ARBA" id="ARBA00022664"/>
    </source>
</evidence>
<dbReference type="PANTHER" id="PTHR13857:SF26">
    <property type="entry name" value="C-U-EDITING ENZYME APOBEC-1"/>
    <property type="match status" value="1"/>
</dbReference>
<evidence type="ECO:0000256" key="12">
    <source>
        <dbReference type="ARBA" id="ARBA00023242"/>
    </source>
</evidence>
<evidence type="ECO:0000313" key="20">
    <source>
        <dbReference type="Proteomes" id="UP000694563"/>
    </source>
</evidence>
<comment type="function">
    <text evidence="14">Cytidine deaminase catalyzing the cytidine to uridine postranscriptional editing of a variety of mRNAs. Form complexes with cofactors that confer differential editing activity and selectivity. Responsible for the postranscriptional editing of a CAA codon for Gln to a UAA codon for stop in the apolipoprotein B mRNA. Also involved in CGA (Arg) to UGA (Stop) editing in the NF1 mRNA. May also play a role in the epigenetic regulation of gene expression by participating in DNA demethylation.</text>
</comment>
<reference evidence="19" key="2">
    <citation type="submission" date="2025-08" db="UniProtKB">
        <authorList>
            <consortium name="Ensembl"/>
        </authorList>
    </citation>
    <scope>IDENTIFICATION</scope>
</reference>
<evidence type="ECO:0000256" key="11">
    <source>
        <dbReference type="ARBA" id="ARBA00022833"/>
    </source>
</evidence>